<evidence type="ECO:0000256" key="9">
    <source>
        <dbReference type="ARBA" id="ARBA00037868"/>
    </source>
</evidence>
<sequence length="185" mass="19272">MASSPNLAILLVLLSILCTLSEAKEFLVGGDVAAWALPPSATSRPLSRWAEANRFQVGDSLVWKYDGKEDSVLQVTREDYLLCNTTNPLAEHRDGSTSVTLSKSGPYYFISGAEGACQKGEKLIVVAMSRRHRHAAAASPAPSPVEAEGPAVAPASGGDVPLVAPLGRGLAAASLGVAVFLGLFL</sequence>
<evidence type="ECO:0000313" key="13">
    <source>
        <dbReference type="Proteomes" id="UP000652761"/>
    </source>
</evidence>
<proteinExistence type="inferred from homology"/>
<evidence type="ECO:0000259" key="11">
    <source>
        <dbReference type="PROSITE" id="PS51485"/>
    </source>
</evidence>
<organism evidence="12 13">
    <name type="scientific">Colocasia esculenta</name>
    <name type="common">Wild taro</name>
    <name type="synonym">Arum esculentum</name>
    <dbReference type="NCBI Taxonomy" id="4460"/>
    <lineage>
        <taxon>Eukaryota</taxon>
        <taxon>Viridiplantae</taxon>
        <taxon>Streptophyta</taxon>
        <taxon>Embryophyta</taxon>
        <taxon>Tracheophyta</taxon>
        <taxon>Spermatophyta</taxon>
        <taxon>Magnoliopsida</taxon>
        <taxon>Liliopsida</taxon>
        <taxon>Araceae</taxon>
        <taxon>Aroideae</taxon>
        <taxon>Colocasieae</taxon>
        <taxon>Colocasia</taxon>
    </lineage>
</organism>
<reference evidence="12" key="1">
    <citation type="submission" date="2017-07" db="EMBL/GenBank/DDBJ databases">
        <title>Taro Niue Genome Assembly and Annotation.</title>
        <authorList>
            <person name="Atibalentja N."/>
            <person name="Keating K."/>
            <person name="Fields C.J."/>
        </authorList>
    </citation>
    <scope>NUCLEOTIDE SEQUENCE</scope>
    <source>
        <strain evidence="12">Niue_2</strain>
        <tissue evidence="12">Leaf</tissue>
    </source>
</reference>
<dbReference type="PANTHER" id="PTHR33021">
    <property type="entry name" value="BLUE COPPER PROTEIN"/>
    <property type="match status" value="1"/>
</dbReference>
<dbReference type="PROSITE" id="PS51485">
    <property type="entry name" value="PHYTOCYANIN"/>
    <property type="match status" value="1"/>
</dbReference>
<dbReference type="InterPro" id="IPR003245">
    <property type="entry name" value="Phytocyanin_dom"/>
</dbReference>
<evidence type="ECO:0000256" key="10">
    <source>
        <dbReference type="SAM" id="SignalP"/>
    </source>
</evidence>
<name>A0A843V9F5_COLES</name>
<dbReference type="Gene3D" id="2.60.40.420">
    <property type="entry name" value="Cupredoxins - blue copper proteins"/>
    <property type="match status" value="1"/>
</dbReference>
<evidence type="ECO:0000256" key="7">
    <source>
        <dbReference type="ARBA" id="ARBA00023288"/>
    </source>
</evidence>
<dbReference type="CDD" id="cd11019">
    <property type="entry name" value="OsENODL1_like"/>
    <property type="match status" value="1"/>
</dbReference>
<evidence type="ECO:0000313" key="12">
    <source>
        <dbReference type="EMBL" id="MQL89263.1"/>
    </source>
</evidence>
<keyword evidence="13" id="KW-1185">Reference proteome</keyword>
<dbReference type="GO" id="GO:0098552">
    <property type="term" value="C:side of membrane"/>
    <property type="evidence" value="ECO:0007669"/>
    <property type="project" value="UniProtKB-KW"/>
</dbReference>
<dbReference type="Pfam" id="PF02298">
    <property type="entry name" value="Cu_bind_like"/>
    <property type="match status" value="1"/>
</dbReference>
<protein>
    <recommendedName>
        <fullName evidence="11">Phytocyanin domain-containing protein</fullName>
    </recommendedName>
</protein>
<dbReference type="GO" id="GO:0009055">
    <property type="term" value="F:electron transfer activity"/>
    <property type="evidence" value="ECO:0007669"/>
    <property type="project" value="InterPro"/>
</dbReference>
<comment type="caution">
    <text evidence="12">The sequence shown here is derived from an EMBL/GenBank/DDBJ whole genome shotgun (WGS) entry which is preliminary data.</text>
</comment>
<dbReference type="Proteomes" id="UP000652761">
    <property type="component" value="Unassembled WGS sequence"/>
</dbReference>
<keyword evidence="2" id="KW-0336">GPI-anchor</keyword>
<keyword evidence="4" id="KW-0472">Membrane</keyword>
<feature type="domain" description="Phytocyanin" evidence="11">
    <location>
        <begin position="24"/>
        <end position="129"/>
    </location>
</feature>
<dbReference type="SUPFAM" id="SSF49503">
    <property type="entry name" value="Cupredoxins"/>
    <property type="match status" value="1"/>
</dbReference>
<comment type="similarity">
    <text evidence="8">Belongs to the early nodulin-like (ENODL) family.</text>
</comment>
<evidence type="ECO:0000256" key="5">
    <source>
        <dbReference type="ARBA" id="ARBA00023157"/>
    </source>
</evidence>
<evidence type="ECO:0000256" key="1">
    <source>
        <dbReference type="ARBA" id="ARBA00004589"/>
    </source>
</evidence>
<dbReference type="InterPro" id="IPR041846">
    <property type="entry name" value="ENL_dom"/>
</dbReference>
<dbReference type="PANTHER" id="PTHR33021:SF197">
    <property type="entry name" value="EARLY NODULIN-LIKE PROTEIN 13"/>
    <property type="match status" value="1"/>
</dbReference>
<evidence type="ECO:0000256" key="8">
    <source>
        <dbReference type="ARBA" id="ARBA00035011"/>
    </source>
</evidence>
<gene>
    <name evidence="12" type="ORF">Taro_021836</name>
</gene>
<dbReference type="GO" id="GO:0005886">
    <property type="term" value="C:plasma membrane"/>
    <property type="evidence" value="ECO:0007669"/>
    <property type="project" value="TreeGrafter"/>
</dbReference>
<evidence type="ECO:0000256" key="6">
    <source>
        <dbReference type="ARBA" id="ARBA00023180"/>
    </source>
</evidence>
<dbReference type="SMR" id="A0A843V9F5"/>
<dbReference type="EMBL" id="NMUH01001133">
    <property type="protein sequence ID" value="MQL89263.1"/>
    <property type="molecule type" value="Genomic_DNA"/>
</dbReference>
<feature type="signal peptide" evidence="10">
    <location>
        <begin position="1"/>
        <end position="23"/>
    </location>
</feature>
<keyword evidence="6" id="KW-0325">Glycoprotein</keyword>
<keyword evidence="3 10" id="KW-0732">Signal</keyword>
<accession>A0A843V9F5</accession>
<dbReference type="GO" id="GO:0012505">
    <property type="term" value="C:endomembrane system"/>
    <property type="evidence" value="ECO:0007669"/>
    <property type="project" value="UniProtKB-SubCell"/>
</dbReference>
<keyword evidence="7" id="KW-0449">Lipoprotein</keyword>
<dbReference type="FunFam" id="2.60.40.420:FF:000010">
    <property type="entry name" value="Early nodulin-like protein 1"/>
    <property type="match status" value="1"/>
</dbReference>
<keyword evidence="5" id="KW-1015">Disulfide bond</keyword>
<evidence type="ECO:0000256" key="3">
    <source>
        <dbReference type="ARBA" id="ARBA00022729"/>
    </source>
</evidence>
<comment type="subcellular location">
    <subcellularLocation>
        <location evidence="9">Endomembrane system</location>
        <topology evidence="9">Lipid-anchor</topology>
    </subcellularLocation>
    <subcellularLocation>
        <location evidence="1">Membrane</location>
        <topology evidence="1">Lipid-anchor</topology>
        <topology evidence="1">GPI-anchor</topology>
    </subcellularLocation>
</comment>
<dbReference type="OrthoDB" id="1937044at2759"/>
<dbReference type="InterPro" id="IPR039391">
    <property type="entry name" value="Phytocyanin-like"/>
</dbReference>
<feature type="chain" id="PRO_5032787664" description="Phytocyanin domain-containing protein" evidence="10">
    <location>
        <begin position="24"/>
        <end position="185"/>
    </location>
</feature>
<dbReference type="AlphaFoldDB" id="A0A843V9F5"/>
<evidence type="ECO:0000256" key="2">
    <source>
        <dbReference type="ARBA" id="ARBA00022622"/>
    </source>
</evidence>
<dbReference type="InterPro" id="IPR008972">
    <property type="entry name" value="Cupredoxin"/>
</dbReference>
<evidence type="ECO:0000256" key="4">
    <source>
        <dbReference type="ARBA" id="ARBA00023136"/>
    </source>
</evidence>